<dbReference type="EMBL" id="QJTC01000013">
    <property type="protein sequence ID" value="PYE76363.1"/>
    <property type="molecule type" value="Genomic_DNA"/>
</dbReference>
<reference evidence="3 4" key="1">
    <citation type="submission" date="2018-06" db="EMBL/GenBank/DDBJ databases">
        <title>Genomic Encyclopedia of Type Strains, Phase III (KMG-III): the genomes of soil and plant-associated and newly described type strains.</title>
        <authorList>
            <person name="Whitman W."/>
        </authorList>
    </citation>
    <scope>NUCLEOTIDE SEQUENCE [LARGE SCALE GENOMIC DNA]</scope>
    <source>
        <strain evidence="3 4">CECT 7646</strain>
    </source>
</reference>
<dbReference type="SUPFAM" id="SSF53300">
    <property type="entry name" value="vWA-like"/>
    <property type="match status" value="1"/>
</dbReference>
<dbReference type="AlphaFoldDB" id="A0A318SXI1"/>
<dbReference type="InterPro" id="IPR036465">
    <property type="entry name" value="vWFA_dom_sf"/>
</dbReference>
<sequence length="616" mass="64683">MLQPRPHSHAQAAAQATAPSPTTPLQSKRQASAQAYPTRVASSLPGSTALPSAGRWPAYLFALWGLPTRVAPLEAPATRTAATAADPRPVLTGRAPDPAVLHLPPAPQPPPPGWTLAATSHAAAHWRFGGPPAPRAKLKPVQQALFGALEDARVEWLALQELPGLRGIWLPFHAGPDAPQGLQFEALLARLSRCLLDPAHADPHPWVARARAVFFTPQGGLALRTTAEVRQAASVLGHDIGQMRLPFNAATYRVHAAYRDDHHWLWEPDDTLPPSATPLEGGGSGESAAPAPDAVQRPDPPDDARAAEEGDPGEGAGPGGGTPFAYAEWDARIGRYRPGWCQVYEHPPRPVAPAALRHAAAGVSALALRCAQALPAGGALRPAGRAARGDDFHAAALVEARLHQRLRQTPAADPYRRLQPDHRPLAVAVLLDTSVSTGDAVPGGRPIDRLGTVALATLQALALRGHRGALWSFASRGRHRIDLACLQTWADTVDAPAVAARIAELACAGSTRLGTVLRHGLAACRQGAAGAAQHRPLVLLLTDGEAHDVDVHTPGYLQADLARAVREAAGQGIAVRCLAVPPARPAALAQVFGPGGAAVLRHAAQLPRVLARLLQR</sequence>
<dbReference type="SMART" id="SM00327">
    <property type="entry name" value="VWA"/>
    <property type="match status" value="1"/>
</dbReference>
<dbReference type="PROSITE" id="PS50234">
    <property type="entry name" value="VWFA"/>
    <property type="match status" value="1"/>
</dbReference>
<feature type="region of interest" description="Disordered" evidence="1">
    <location>
        <begin position="269"/>
        <end position="324"/>
    </location>
</feature>
<feature type="domain" description="VWFA" evidence="2">
    <location>
        <begin position="426"/>
        <end position="580"/>
    </location>
</feature>
<feature type="region of interest" description="Disordered" evidence="1">
    <location>
        <begin position="79"/>
        <end position="114"/>
    </location>
</feature>
<dbReference type="Gene3D" id="3.40.50.410">
    <property type="entry name" value="von Willebrand factor, type A domain"/>
    <property type="match status" value="1"/>
</dbReference>
<dbReference type="Proteomes" id="UP000247540">
    <property type="component" value="Unassembled WGS sequence"/>
</dbReference>
<evidence type="ECO:0000313" key="3">
    <source>
        <dbReference type="EMBL" id="PYE76363.1"/>
    </source>
</evidence>
<gene>
    <name evidence="3" type="ORF">DFQ15_11351</name>
</gene>
<dbReference type="InterPro" id="IPR051928">
    <property type="entry name" value="NorD/CobT"/>
</dbReference>
<dbReference type="PANTHER" id="PTHR41248:SF1">
    <property type="entry name" value="NORD PROTEIN"/>
    <property type="match status" value="1"/>
</dbReference>
<feature type="compositionally biased region" description="Pro residues" evidence="1">
    <location>
        <begin position="104"/>
        <end position="113"/>
    </location>
</feature>
<comment type="caution">
    <text evidence="3">The sequence shown here is derived from an EMBL/GenBank/DDBJ whole genome shotgun (WGS) entry which is preliminary data.</text>
</comment>
<feature type="compositionally biased region" description="Low complexity" evidence="1">
    <location>
        <begin position="79"/>
        <end position="89"/>
    </location>
</feature>
<feature type="compositionally biased region" description="Basic and acidic residues" evidence="1">
    <location>
        <begin position="299"/>
        <end position="308"/>
    </location>
</feature>
<keyword evidence="4" id="KW-1185">Reference proteome</keyword>
<feature type="compositionally biased region" description="Gly residues" evidence="1">
    <location>
        <begin position="313"/>
        <end position="322"/>
    </location>
</feature>
<evidence type="ECO:0000256" key="1">
    <source>
        <dbReference type="SAM" id="MobiDB-lite"/>
    </source>
</evidence>
<feature type="compositionally biased region" description="Low complexity" evidence="1">
    <location>
        <begin position="286"/>
        <end position="297"/>
    </location>
</feature>
<evidence type="ECO:0000259" key="2">
    <source>
        <dbReference type="PROSITE" id="PS50234"/>
    </source>
</evidence>
<feature type="compositionally biased region" description="Low complexity" evidence="1">
    <location>
        <begin position="9"/>
        <end position="24"/>
    </location>
</feature>
<organism evidence="3 4">
    <name type="scientific">Xylophilus ampelinus</name>
    <dbReference type="NCBI Taxonomy" id="54067"/>
    <lineage>
        <taxon>Bacteria</taxon>
        <taxon>Pseudomonadati</taxon>
        <taxon>Pseudomonadota</taxon>
        <taxon>Betaproteobacteria</taxon>
        <taxon>Burkholderiales</taxon>
        <taxon>Xylophilus</taxon>
    </lineage>
</organism>
<protein>
    <recommendedName>
        <fullName evidence="2">VWFA domain-containing protein</fullName>
    </recommendedName>
</protein>
<feature type="compositionally biased region" description="Polar residues" evidence="1">
    <location>
        <begin position="25"/>
        <end position="48"/>
    </location>
</feature>
<name>A0A318SXI1_9BURK</name>
<accession>A0A318SXI1</accession>
<evidence type="ECO:0000313" key="4">
    <source>
        <dbReference type="Proteomes" id="UP000247540"/>
    </source>
</evidence>
<proteinExistence type="predicted"/>
<dbReference type="InterPro" id="IPR002035">
    <property type="entry name" value="VWF_A"/>
</dbReference>
<dbReference type="PANTHER" id="PTHR41248">
    <property type="entry name" value="NORD PROTEIN"/>
    <property type="match status" value="1"/>
</dbReference>
<feature type="region of interest" description="Disordered" evidence="1">
    <location>
        <begin position="1"/>
        <end position="48"/>
    </location>
</feature>